<dbReference type="Pfam" id="PF00005">
    <property type="entry name" value="ABC_tran"/>
    <property type="match status" value="1"/>
</dbReference>
<evidence type="ECO:0000256" key="3">
    <source>
        <dbReference type="ARBA" id="ARBA00022840"/>
    </source>
</evidence>
<gene>
    <name evidence="4" type="primary">livG</name>
    <name evidence="4" type="ORF">A7J15_05250</name>
</gene>
<dbReference type="Proteomes" id="UP000093355">
    <property type="component" value="Unassembled WGS sequence"/>
</dbReference>
<dbReference type="InterPro" id="IPR003593">
    <property type="entry name" value="AAA+_ATPase"/>
</dbReference>
<keyword evidence="1" id="KW-0813">Transport</keyword>
<evidence type="ECO:0000256" key="1">
    <source>
        <dbReference type="ARBA" id="ARBA00022448"/>
    </source>
</evidence>
<dbReference type="AlphaFoldDB" id="A0A1B9NCC7"/>
<evidence type="ECO:0000256" key="2">
    <source>
        <dbReference type="ARBA" id="ARBA00022741"/>
    </source>
</evidence>
<name>A0A1B9NCC7_9MICO</name>
<dbReference type="PANTHER" id="PTHR45772">
    <property type="entry name" value="CONSERVED COMPONENT OF ABC TRANSPORTER FOR NATURAL AMINO ACIDS-RELATED"/>
    <property type="match status" value="1"/>
</dbReference>
<reference evidence="4 5" key="1">
    <citation type="submission" date="2016-05" db="EMBL/GenBank/DDBJ databases">
        <authorList>
            <person name="Lavstsen T."/>
            <person name="Jespersen J.S."/>
        </authorList>
    </citation>
    <scope>NUCLEOTIDE SEQUENCE [LARGE SCALE GENOMIC DNA]</scope>
    <source>
        <strain evidence="4 5">YLB-01</strain>
    </source>
</reference>
<dbReference type="InterPro" id="IPR027417">
    <property type="entry name" value="P-loop_NTPase"/>
</dbReference>
<keyword evidence="2" id="KW-0547">Nucleotide-binding</keyword>
<dbReference type="SMART" id="SM00382">
    <property type="entry name" value="AAA"/>
    <property type="match status" value="1"/>
</dbReference>
<dbReference type="SUPFAM" id="SSF52540">
    <property type="entry name" value="P-loop containing nucleoside triphosphate hydrolases"/>
    <property type="match status" value="1"/>
</dbReference>
<dbReference type="STRING" id="904291.A7J15_05250"/>
<dbReference type="GO" id="GO:0005524">
    <property type="term" value="F:ATP binding"/>
    <property type="evidence" value="ECO:0007669"/>
    <property type="project" value="UniProtKB-KW"/>
</dbReference>
<dbReference type="OrthoDB" id="9805514at2"/>
<dbReference type="PANTHER" id="PTHR45772:SF1">
    <property type="entry name" value="ABC TRANSPORTER ATP-BINDING PROTEIN"/>
    <property type="match status" value="1"/>
</dbReference>
<keyword evidence="3 4" id="KW-0067">ATP-binding</keyword>
<dbReference type="PROSITE" id="PS50893">
    <property type="entry name" value="ABC_TRANSPORTER_2"/>
    <property type="match status" value="1"/>
</dbReference>
<evidence type="ECO:0000313" key="5">
    <source>
        <dbReference type="Proteomes" id="UP000093355"/>
    </source>
</evidence>
<dbReference type="InterPro" id="IPR032823">
    <property type="entry name" value="BCA_ABC_TP_C"/>
</dbReference>
<dbReference type="InterPro" id="IPR003439">
    <property type="entry name" value="ABC_transporter-like_ATP-bd"/>
</dbReference>
<protein>
    <submittedName>
        <fullName evidence="4">High-affinity branched-chain amino acid ABC transporter ATP-binding protein LivG</fullName>
    </submittedName>
</protein>
<accession>A0A1B9NCC7</accession>
<dbReference type="GO" id="GO:0016887">
    <property type="term" value="F:ATP hydrolysis activity"/>
    <property type="evidence" value="ECO:0007669"/>
    <property type="project" value="InterPro"/>
</dbReference>
<dbReference type="GO" id="GO:0005886">
    <property type="term" value="C:plasma membrane"/>
    <property type="evidence" value="ECO:0007669"/>
    <property type="project" value="TreeGrafter"/>
</dbReference>
<dbReference type="InterPro" id="IPR051120">
    <property type="entry name" value="ABC_AA/LPS_Transport"/>
</dbReference>
<dbReference type="CDD" id="cd03219">
    <property type="entry name" value="ABC_Mj1267_LivG_branched"/>
    <property type="match status" value="1"/>
</dbReference>
<keyword evidence="5" id="KW-1185">Reference proteome</keyword>
<dbReference type="Pfam" id="PF12399">
    <property type="entry name" value="BCA_ABC_TP_C"/>
    <property type="match status" value="1"/>
</dbReference>
<evidence type="ECO:0000313" key="4">
    <source>
        <dbReference type="EMBL" id="OCG74255.1"/>
    </source>
</evidence>
<proteinExistence type="predicted"/>
<dbReference type="EMBL" id="LXMD01000022">
    <property type="protein sequence ID" value="OCG74255.1"/>
    <property type="molecule type" value="Genomic_DNA"/>
</dbReference>
<dbReference type="Gene3D" id="3.40.50.300">
    <property type="entry name" value="P-loop containing nucleotide triphosphate hydrolases"/>
    <property type="match status" value="1"/>
</dbReference>
<organism evidence="4 5">
    <name type="scientific">Microbacterium sediminis</name>
    <dbReference type="NCBI Taxonomy" id="904291"/>
    <lineage>
        <taxon>Bacteria</taxon>
        <taxon>Bacillati</taxon>
        <taxon>Actinomycetota</taxon>
        <taxon>Actinomycetes</taxon>
        <taxon>Micrococcales</taxon>
        <taxon>Microbacteriaceae</taxon>
        <taxon>Microbacterium</taxon>
    </lineage>
</organism>
<sequence>MAARLTLHDVNLRFGGVTVLEGVGFDVEPGQVFGLVGPNGAGKTSLFNCISGHYRPTSGSITLDGEEIAGAHPSSLNRKGLARTFQHPALQLHHTVLENVMLGGHTRLPGGPLEWALRLPPTGRREREIRDEAIALLEAQGLGWAVDARADELSHGLHKGIELCRALLSRPSLLLLDEPAAGLSHGEVEQLIDTVKGIAAAGEITVVVVEHHMGLIAALTDRVVVLDHGRKLLEGTAAEAQSDPRVIEAYIGKDAADDAA</sequence>
<comment type="caution">
    <text evidence="4">The sequence shown here is derived from an EMBL/GenBank/DDBJ whole genome shotgun (WGS) entry which is preliminary data.</text>
</comment>